<proteinExistence type="predicted"/>
<gene>
    <name evidence="2" type="ORF">DFA_05767</name>
</gene>
<keyword evidence="1" id="KW-1133">Transmembrane helix</keyword>
<keyword evidence="1" id="KW-0812">Transmembrane</keyword>
<dbReference type="EMBL" id="GL883008">
    <property type="protein sequence ID" value="EGG23633.1"/>
    <property type="molecule type" value="Genomic_DNA"/>
</dbReference>
<dbReference type="KEGG" id="dfa:DFA_05767"/>
<dbReference type="AlphaFoldDB" id="F4PMI6"/>
<keyword evidence="3" id="KW-1185">Reference proteome</keyword>
<reference evidence="3" key="1">
    <citation type="journal article" date="2011" name="Genome Res.">
        <title>Phylogeny-wide analysis of social amoeba genomes highlights ancient origins for complex intercellular communication.</title>
        <authorList>
            <person name="Heidel A.J."/>
            <person name="Lawal H.M."/>
            <person name="Felder M."/>
            <person name="Schilde C."/>
            <person name="Helps N.R."/>
            <person name="Tunggal B."/>
            <person name="Rivero F."/>
            <person name="John U."/>
            <person name="Schleicher M."/>
            <person name="Eichinger L."/>
            <person name="Platzer M."/>
            <person name="Noegel A.A."/>
            <person name="Schaap P."/>
            <person name="Gloeckner G."/>
        </authorList>
    </citation>
    <scope>NUCLEOTIDE SEQUENCE [LARGE SCALE GENOMIC DNA]</scope>
    <source>
        <strain evidence="3">SH3</strain>
    </source>
</reference>
<name>F4PMI6_CACFS</name>
<organism evidence="2 3">
    <name type="scientific">Cavenderia fasciculata</name>
    <name type="common">Slime mold</name>
    <name type="synonym">Dictyostelium fasciculatum</name>
    <dbReference type="NCBI Taxonomy" id="261658"/>
    <lineage>
        <taxon>Eukaryota</taxon>
        <taxon>Amoebozoa</taxon>
        <taxon>Evosea</taxon>
        <taxon>Eumycetozoa</taxon>
        <taxon>Dictyostelia</taxon>
        <taxon>Acytosteliales</taxon>
        <taxon>Cavenderiaceae</taxon>
        <taxon>Cavenderia</taxon>
    </lineage>
</organism>
<dbReference type="RefSeq" id="XP_004361484.1">
    <property type="nucleotide sequence ID" value="XM_004361427.1"/>
</dbReference>
<accession>F4PMI6</accession>
<keyword evidence="1" id="KW-0472">Membrane</keyword>
<evidence type="ECO:0000313" key="3">
    <source>
        <dbReference type="Proteomes" id="UP000007797"/>
    </source>
</evidence>
<dbReference type="GeneID" id="14875781"/>
<sequence length="161" mass="18007">MRRVRIDGTIGYGGGGDGNIKVSICFVYLYLCTPSAAALLLLHVHSASNLCAGCIYVFKYFKIIFFSNNRILFCSSRGTPMMNDPGDINIGHHHLQSLSGTQPLSSSSSYRFRVLNKQICCYVKYFLKELLNADCVCGCDIYMGKKDWMELCCSLSVSVYY</sequence>
<evidence type="ECO:0000313" key="2">
    <source>
        <dbReference type="EMBL" id="EGG23633.1"/>
    </source>
</evidence>
<evidence type="ECO:0000256" key="1">
    <source>
        <dbReference type="SAM" id="Phobius"/>
    </source>
</evidence>
<feature type="transmembrane region" description="Helical" evidence="1">
    <location>
        <begin position="20"/>
        <end position="42"/>
    </location>
</feature>
<protein>
    <submittedName>
        <fullName evidence="2">Uncharacterized protein</fullName>
    </submittedName>
</protein>
<dbReference type="Proteomes" id="UP000007797">
    <property type="component" value="Unassembled WGS sequence"/>
</dbReference>